<dbReference type="Pfam" id="PF02174">
    <property type="entry name" value="IRS"/>
    <property type="match status" value="2"/>
</dbReference>
<sequence>MASFVPVPVRALWACTTDAYSPLGQVRVPLGGNDIKMARLISHSRLTPSAQRGGREMVHGIDFQQSQLPPYRLRAMPGFVDGRTWVGTRMTCPYHLRLSALKPLKPVLVGLAMWTILAPLPCAIPMRCGTGEIQRHQIRTKLVDEPFEERRLANGHFVYMLMFEHKKLAGMSEIEAKVKYTQLARSLKTYGITFFLVKEKVKGKNKLVPRLLGITKEAVVRVDEKTKENVRLLQGSIIVFRLPLHGLYVYLLIPDNEDLAADNGEEMGSVFRTASHWPTNDAVTCFVEQSHLHIQRGRQSEPVNRRAKKPFPARSLARRHVFRTHKASRQSGIWPRDHHRTPSGIQVVTNNVRGGMVDFGDYSDSYYSVQTTEGEQISQLIAGYIDIILKKKKAKDHLGLEGDEESTMYEHSVSPATATIIRHGKAKVDHPNIGSVALPAILRAGDTGPGQFSTGSMQQAQFSEVSQQAHSGHVPPSGQSAQMHGLGQAQRALLGTISNGLSAVGDAQGELERRADLPPLGTDPASQQWKENTRDMSKQKVGSQLSAMNAATAQVVTLTSGGADETDYPAVGAAVQTISSNIGEFSKDVKLLAALEEEETDGDKLLEAARRLAGAFTDLLRAAQPGSQEPRQNLLNAASRIGEASHDIMQRVDESELDYSFEDLLLALAKAVANATASLVLKAKGVASKCENQEDQNKVIGTATQCALATSQLVACTKVVAPTIENPACQEQLIEAAKHVAKNVDCVVENAQSVCKDEKMLMDLGAAATEVTKALNDLLNHIKQGTGPAKEVAEVDTILTATDRLFGSMGDTPEMVKQARVLAQATSHLVNALKLEAERHEDSDQQKKLLAAARVLADATARMVEAAKASRLCYDNG</sequence>
<dbReference type="SUPFAM" id="SSF109885">
    <property type="entry name" value="I/LWEQ domain"/>
    <property type="match status" value="2"/>
</dbReference>
<dbReference type="Gene3D" id="2.30.29.30">
    <property type="entry name" value="Pleckstrin-homology domain (PH domain)/Phosphotyrosine-binding domain (PTB)"/>
    <property type="match status" value="2"/>
</dbReference>
<gene>
    <name evidence="5" type="ORF">LSH36_379g01082</name>
</gene>
<dbReference type="GO" id="GO:0005200">
    <property type="term" value="F:structural constituent of cytoskeleton"/>
    <property type="evidence" value="ECO:0007669"/>
    <property type="project" value="InterPro"/>
</dbReference>
<feature type="domain" description="Talin central" evidence="2">
    <location>
        <begin position="489"/>
        <end position="649"/>
    </location>
</feature>
<dbReference type="Gene3D" id="1.20.1420.10">
    <property type="entry name" value="Talin, central domain"/>
    <property type="match status" value="1"/>
</dbReference>
<dbReference type="PANTHER" id="PTHR19981">
    <property type="entry name" value="TALIN"/>
    <property type="match status" value="1"/>
</dbReference>
<dbReference type="GO" id="GO:0005737">
    <property type="term" value="C:cytoplasm"/>
    <property type="evidence" value="ECO:0007669"/>
    <property type="project" value="TreeGrafter"/>
</dbReference>
<dbReference type="InterPro" id="IPR036476">
    <property type="entry name" value="Talin_cent_sf"/>
</dbReference>
<organism evidence="5 6">
    <name type="scientific">Paralvinella palmiformis</name>
    <dbReference type="NCBI Taxonomy" id="53620"/>
    <lineage>
        <taxon>Eukaryota</taxon>
        <taxon>Metazoa</taxon>
        <taxon>Spiralia</taxon>
        <taxon>Lophotrochozoa</taxon>
        <taxon>Annelida</taxon>
        <taxon>Polychaeta</taxon>
        <taxon>Sedentaria</taxon>
        <taxon>Canalipalpata</taxon>
        <taxon>Terebellida</taxon>
        <taxon>Terebelliformia</taxon>
        <taxon>Alvinellidae</taxon>
        <taxon>Paralvinella</taxon>
    </lineage>
</organism>
<accession>A0AAD9JE97</accession>
<dbReference type="InterPro" id="IPR035964">
    <property type="entry name" value="I/LWEQ_dom_sf"/>
</dbReference>
<evidence type="ECO:0000259" key="2">
    <source>
        <dbReference type="Pfam" id="PF09141"/>
    </source>
</evidence>
<dbReference type="InterPro" id="IPR015224">
    <property type="entry name" value="Talin_cent"/>
</dbReference>
<dbReference type="InterPro" id="IPR014352">
    <property type="entry name" value="FERM/acyl-CoA-bd_prot_sf"/>
</dbReference>
<dbReference type="GO" id="GO:0005178">
    <property type="term" value="F:integrin binding"/>
    <property type="evidence" value="ECO:0007669"/>
    <property type="project" value="TreeGrafter"/>
</dbReference>
<protein>
    <submittedName>
        <fullName evidence="5">Uncharacterized protein</fullName>
    </submittedName>
</protein>
<feature type="domain" description="IRS-type PTB" evidence="1">
    <location>
        <begin position="357"/>
        <end position="389"/>
    </location>
</feature>
<dbReference type="Gene3D" id="1.20.120.230">
    <property type="entry name" value="Alpha-catenin/vinculin-like"/>
    <property type="match status" value="2"/>
</dbReference>
<dbReference type="GO" id="GO:0003779">
    <property type="term" value="F:actin binding"/>
    <property type="evidence" value="ECO:0007669"/>
    <property type="project" value="InterPro"/>
</dbReference>
<evidence type="ECO:0000259" key="3">
    <source>
        <dbReference type="Pfam" id="PF21896"/>
    </source>
</evidence>
<dbReference type="InterPro" id="IPR019748">
    <property type="entry name" value="FERM_central"/>
</dbReference>
<dbReference type="Pfam" id="PF09141">
    <property type="entry name" value="Talin_middle"/>
    <property type="match status" value="1"/>
</dbReference>
<dbReference type="InterPro" id="IPR011993">
    <property type="entry name" value="PH-like_dom_sf"/>
</dbReference>
<reference evidence="5" key="1">
    <citation type="journal article" date="2023" name="Mol. Biol. Evol.">
        <title>Third-Generation Sequencing Reveals the Adaptive Role of the Epigenome in Three Deep-Sea Polychaetes.</title>
        <authorList>
            <person name="Perez M."/>
            <person name="Aroh O."/>
            <person name="Sun Y."/>
            <person name="Lan Y."/>
            <person name="Juniper S.K."/>
            <person name="Young C.R."/>
            <person name="Angers B."/>
            <person name="Qian P.Y."/>
        </authorList>
    </citation>
    <scope>NUCLEOTIDE SEQUENCE</scope>
    <source>
        <strain evidence="5">P08H-3</strain>
    </source>
</reference>
<dbReference type="PANTHER" id="PTHR19981:SF1">
    <property type="entry name" value="RHEA, ISOFORM B"/>
    <property type="match status" value="1"/>
</dbReference>
<dbReference type="InterPro" id="IPR057346">
    <property type="entry name" value="Talin1/2_VBS2"/>
</dbReference>
<dbReference type="Proteomes" id="UP001208570">
    <property type="component" value="Unassembled WGS sequence"/>
</dbReference>
<feature type="domain" description="Talin IBS2B" evidence="3">
    <location>
        <begin position="661"/>
        <end position="753"/>
    </location>
</feature>
<dbReference type="FunFam" id="1.20.120.230:FF:000003">
    <property type="entry name" value="Talin 2"/>
    <property type="match status" value="1"/>
</dbReference>
<evidence type="ECO:0000259" key="4">
    <source>
        <dbReference type="Pfam" id="PF25177"/>
    </source>
</evidence>
<feature type="domain" description="Talin-1/2 VBS2" evidence="4">
    <location>
        <begin position="795"/>
        <end position="870"/>
    </location>
</feature>
<name>A0AAD9JE97_9ANNE</name>
<dbReference type="Gene3D" id="1.20.80.10">
    <property type="match status" value="1"/>
</dbReference>
<comment type="caution">
    <text evidence="5">The sequence shown here is derived from an EMBL/GenBank/DDBJ whole genome shotgun (WGS) entry which is preliminary data.</text>
</comment>
<dbReference type="GO" id="GO:0001726">
    <property type="term" value="C:ruffle"/>
    <property type="evidence" value="ECO:0007669"/>
    <property type="project" value="InterPro"/>
</dbReference>
<dbReference type="CDD" id="cd14473">
    <property type="entry name" value="FERM_B-lobe"/>
    <property type="match status" value="1"/>
</dbReference>
<keyword evidence="6" id="KW-1185">Reference proteome</keyword>
<dbReference type="GO" id="GO:0005925">
    <property type="term" value="C:focal adhesion"/>
    <property type="evidence" value="ECO:0007669"/>
    <property type="project" value="InterPro"/>
</dbReference>
<dbReference type="InterPro" id="IPR054082">
    <property type="entry name" value="Talin_IBS2B"/>
</dbReference>
<evidence type="ECO:0000313" key="6">
    <source>
        <dbReference type="Proteomes" id="UP001208570"/>
    </source>
</evidence>
<dbReference type="GO" id="GO:0098609">
    <property type="term" value="P:cell-cell adhesion"/>
    <property type="evidence" value="ECO:0007669"/>
    <property type="project" value="TreeGrafter"/>
</dbReference>
<dbReference type="EMBL" id="JAODUP010000379">
    <property type="protein sequence ID" value="KAK2151018.1"/>
    <property type="molecule type" value="Genomic_DNA"/>
</dbReference>
<dbReference type="Pfam" id="PF21896">
    <property type="entry name" value="Talin_IBS2B"/>
    <property type="match status" value="1"/>
</dbReference>
<evidence type="ECO:0000259" key="1">
    <source>
        <dbReference type="Pfam" id="PF02174"/>
    </source>
</evidence>
<evidence type="ECO:0000313" key="5">
    <source>
        <dbReference type="EMBL" id="KAK2151018.1"/>
    </source>
</evidence>
<dbReference type="GO" id="GO:0030036">
    <property type="term" value="P:actin cytoskeleton organization"/>
    <property type="evidence" value="ECO:0007669"/>
    <property type="project" value="TreeGrafter"/>
</dbReference>
<dbReference type="Pfam" id="PF25177">
    <property type="entry name" value="Talin_VBS2"/>
    <property type="match status" value="1"/>
</dbReference>
<dbReference type="InterPro" id="IPR002404">
    <property type="entry name" value="IRS_PTB"/>
</dbReference>
<proteinExistence type="predicted"/>
<dbReference type="AlphaFoldDB" id="A0AAD9JE97"/>
<dbReference type="GO" id="GO:0005886">
    <property type="term" value="C:plasma membrane"/>
    <property type="evidence" value="ECO:0007669"/>
    <property type="project" value="TreeGrafter"/>
</dbReference>
<dbReference type="SUPFAM" id="SSF109880">
    <property type="entry name" value="A middle domain of Talin 1"/>
    <property type="match status" value="1"/>
</dbReference>
<feature type="domain" description="IRS-type PTB" evidence="1">
    <location>
        <begin position="195"/>
        <end position="230"/>
    </location>
</feature>